<dbReference type="Pfam" id="PF13091">
    <property type="entry name" value="PLDc_2"/>
    <property type="match status" value="1"/>
</dbReference>
<evidence type="ECO:0000256" key="4">
    <source>
        <dbReference type="ARBA" id="ARBA00022801"/>
    </source>
</evidence>
<dbReference type="Proteomes" id="UP000199437">
    <property type="component" value="Unassembled WGS sequence"/>
</dbReference>
<dbReference type="SMART" id="SM00155">
    <property type="entry name" value="PLDc"/>
    <property type="match status" value="1"/>
</dbReference>
<dbReference type="GO" id="GO:0016042">
    <property type="term" value="P:lipid catabolic process"/>
    <property type="evidence" value="ECO:0007669"/>
    <property type="project" value="UniProtKB-KW"/>
</dbReference>
<organism evidence="8 9">
    <name type="scientific">Roseivirga pacifica</name>
    <dbReference type="NCBI Taxonomy" id="1267423"/>
    <lineage>
        <taxon>Bacteria</taxon>
        <taxon>Pseudomonadati</taxon>
        <taxon>Bacteroidota</taxon>
        <taxon>Cytophagia</taxon>
        <taxon>Cytophagales</taxon>
        <taxon>Roseivirgaceae</taxon>
        <taxon>Roseivirga</taxon>
    </lineage>
</organism>
<dbReference type="EMBL" id="FOIR01000002">
    <property type="protein sequence ID" value="SEW26525.1"/>
    <property type="molecule type" value="Genomic_DNA"/>
</dbReference>
<evidence type="ECO:0000256" key="1">
    <source>
        <dbReference type="ARBA" id="ARBA00000798"/>
    </source>
</evidence>
<feature type="domain" description="PLD phosphodiesterase" evidence="7">
    <location>
        <begin position="86"/>
        <end position="113"/>
    </location>
</feature>
<dbReference type="AlphaFoldDB" id="A0A1I0QHQ3"/>
<keyword evidence="9" id="KW-1185">Reference proteome</keyword>
<comment type="catalytic activity">
    <reaction evidence="1">
        <text>a 1,2-diacyl-sn-glycero-3-phosphocholine + H2O = a 1,2-diacyl-sn-glycero-3-phosphate + choline + H(+)</text>
        <dbReference type="Rhea" id="RHEA:14445"/>
        <dbReference type="ChEBI" id="CHEBI:15354"/>
        <dbReference type="ChEBI" id="CHEBI:15377"/>
        <dbReference type="ChEBI" id="CHEBI:15378"/>
        <dbReference type="ChEBI" id="CHEBI:57643"/>
        <dbReference type="ChEBI" id="CHEBI:58608"/>
        <dbReference type="EC" id="3.1.4.4"/>
    </reaction>
</comment>
<name>A0A1I0QHQ3_9BACT</name>
<dbReference type="SUPFAM" id="SSF56024">
    <property type="entry name" value="Phospholipase D/nuclease"/>
    <property type="match status" value="1"/>
</dbReference>
<dbReference type="OrthoDB" id="9762009at2"/>
<dbReference type="GO" id="GO:0004630">
    <property type="term" value="F:phospholipase D activity"/>
    <property type="evidence" value="ECO:0007669"/>
    <property type="project" value="UniProtKB-EC"/>
</dbReference>
<evidence type="ECO:0000259" key="7">
    <source>
        <dbReference type="PROSITE" id="PS50035"/>
    </source>
</evidence>
<evidence type="ECO:0000256" key="6">
    <source>
        <dbReference type="ARBA" id="ARBA00023098"/>
    </source>
</evidence>
<evidence type="ECO:0000256" key="3">
    <source>
        <dbReference type="ARBA" id="ARBA00012027"/>
    </source>
</evidence>
<sequence length="462" mass="54158">MIKTYFTKQTDVKSLILKELNTANNRVVIAVAWFTEVELFQKLLTLQKRGVDVEVIITKHQFNEQSKNHYETINENGGYFAEVGSDDQLMHMKFCIIDSRIVISGSANWTNRAFTENNEEVTFVEGYGERVLSFEEEFLRLKKVAGYVHETSPFALNTTIKKLNIIKALIQGEDYSLINQYILQIQDFAETQKITDFLKAGDYYQASIEIDTFIKTNSQVFNLSEIEKQQLNSEIRLLTAQIESIELQKLEAETLIDQWNHYFVIELNPLIIEVVKYKKKVYEKYAKRGKNDTTFHDLEKELNDAQSEFKEEKAKNYEHLNVEDQNSLKETFREAVKLCHWDLPKAKEIFESEEEANRVFNSLHEAYSRKNKAKVEEILSDLKAGALKSNYIQESELVMLRAKKQHLILKYENTIQELSEVLSSDVYKLLSALDDWSKYFEEQKKALEIELTEIKQKYYHYV</sequence>
<dbReference type="InterPro" id="IPR025202">
    <property type="entry name" value="PLD-like_dom"/>
</dbReference>
<keyword evidence="5" id="KW-0442">Lipid degradation</keyword>
<reference evidence="9" key="1">
    <citation type="submission" date="2016-10" db="EMBL/GenBank/DDBJ databases">
        <authorList>
            <person name="Varghese N."/>
            <person name="Submissions S."/>
        </authorList>
    </citation>
    <scope>NUCLEOTIDE SEQUENCE [LARGE SCALE GENOMIC DNA]</scope>
    <source>
        <strain evidence="9">CGMCC 1.12402</strain>
    </source>
</reference>
<dbReference type="STRING" id="1267423.SAMN05216290_2348"/>
<dbReference type="EC" id="3.1.4.4" evidence="3"/>
<evidence type="ECO:0000256" key="2">
    <source>
        <dbReference type="ARBA" id="ARBA00008664"/>
    </source>
</evidence>
<dbReference type="RefSeq" id="WP_090258771.1">
    <property type="nucleotide sequence ID" value="NZ_FOIR01000002.1"/>
</dbReference>
<dbReference type="PANTHER" id="PTHR43856">
    <property type="entry name" value="CARDIOLIPIN HYDROLASE"/>
    <property type="match status" value="1"/>
</dbReference>
<dbReference type="GO" id="GO:0006793">
    <property type="term" value="P:phosphorus metabolic process"/>
    <property type="evidence" value="ECO:0007669"/>
    <property type="project" value="UniProtKB-ARBA"/>
</dbReference>
<keyword evidence="6" id="KW-0443">Lipid metabolism</keyword>
<dbReference type="PROSITE" id="PS50035">
    <property type="entry name" value="PLD"/>
    <property type="match status" value="1"/>
</dbReference>
<dbReference type="PANTHER" id="PTHR43856:SF1">
    <property type="entry name" value="MITOCHONDRIAL CARDIOLIPIN HYDROLASE"/>
    <property type="match status" value="1"/>
</dbReference>
<dbReference type="Gene3D" id="3.30.870.10">
    <property type="entry name" value="Endonuclease Chain A"/>
    <property type="match status" value="1"/>
</dbReference>
<protein>
    <recommendedName>
        <fullName evidence="3">phospholipase D</fullName>
        <ecNumber evidence="3">3.1.4.4</ecNumber>
    </recommendedName>
</protein>
<gene>
    <name evidence="8" type="ORF">SAMN05216290_2348</name>
</gene>
<dbReference type="GO" id="GO:0016891">
    <property type="term" value="F:RNA endonuclease activity producing 5'-phosphomonoesters, hydrolytic mechanism"/>
    <property type="evidence" value="ECO:0007669"/>
    <property type="project" value="TreeGrafter"/>
</dbReference>
<keyword evidence="4" id="KW-0378">Hydrolase</keyword>
<dbReference type="InterPro" id="IPR051406">
    <property type="entry name" value="PLD_domain"/>
</dbReference>
<dbReference type="GeneID" id="99987050"/>
<proteinExistence type="inferred from homology"/>
<evidence type="ECO:0000313" key="8">
    <source>
        <dbReference type="EMBL" id="SEW26525.1"/>
    </source>
</evidence>
<evidence type="ECO:0000313" key="9">
    <source>
        <dbReference type="Proteomes" id="UP000199437"/>
    </source>
</evidence>
<comment type="similarity">
    <text evidence="2">Belongs to the phospholipase D family.</text>
</comment>
<accession>A0A1I0QHQ3</accession>
<dbReference type="InterPro" id="IPR001736">
    <property type="entry name" value="PLipase_D/transphosphatidylase"/>
</dbReference>
<evidence type="ECO:0000256" key="5">
    <source>
        <dbReference type="ARBA" id="ARBA00022963"/>
    </source>
</evidence>